<dbReference type="GO" id="GO:0070403">
    <property type="term" value="F:NAD+ binding"/>
    <property type="evidence" value="ECO:0007669"/>
    <property type="project" value="InterPro"/>
</dbReference>
<dbReference type="GO" id="GO:0016509">
    <property type="term" value="F:long-chain (3S)-3-hydroxyacyl-CoA dehydrogenase (NAD+) activity"/>
    <property type="evidence" value="ECO:0007669"/>
    <property type="project" value="TreeGrafter"/>
</dbReference>
<proteinExistence type="inferred from homology"/>
<dbReference type="GO" id="GO:0006635">
    <property type="term" value="P:fatty acid beta-oxidation"/>
    <property type="evidence" value="ECO:0007669"/>
    <property type="project" value="UniProtKB-UniPathway"/>
</dbReference>
<dbReference type="SUPFAM" id="SSF52096">
    <property type="entry name" value="ClpP/crotonase"/>
    <property type="match status" value="1"/>
</dbReference>
<evidence type="ECO:0000256" key="9">
    <source>
        <dbReference type="ARBA" id="ARBA00023098"/>
    </source>
</evidence>
<comment type="pathway">
    <text evidence="1">Lipid metabolism; fatty acid beta-oxidation.</text>
</comment>
<evidence type="ECO:0000313" key="16">
    <source>
        <dbReference type="Proteomes" id="UP000233786"/>
    </source>
</evidence>
<dbReference type="Proteomes" id="UP000233786">
    <property type="component" value="Unassembled WGS sequence"/>
</dbReference>
<dbReference type="EMBL" id="PJNB01000001">
    <property type="protein sequence ID" value="PKW15466.1"/>
    <property type="molecule type" value="Genomic_DNA"/>
</dbReference>
<evidence type="ECO:0000256" key="8">
    <source>
        <dbReference type="ARBA" id="ARBA00023027"/>
    </source>
</evidence>
<keyword evidence="16" id="KW-1185">Reference proteome</keyword>
<name>A0A2N3XXR6_SACSN</name>
<reference evidence="15" key="1">
    <citation type="submission" date="2017-12" db="EMBL/GenBank/DDBJ databases">
        <title>Sequencing the genomes of 1000 Actinobacteria strains.</title>
        <authorList>
            <person name="Klenk H.-P."/>
        </authorList>
    </citation>
    <scope>NUCLEOTIDE SEQUENCE [LARGE SCALE GENOMIC DNA]</scope>
    <source>
        <strain evidence="15">DSM 44228</strain>
    </source>
</reference>
<keyword evidence="5" id="KW-0276">Fatty acid metabolism</keyword>
<dbReference type="InterPro" id="IPR029045">
    <property type="entry name" value="ClpP/crotonase-like_dom_sf"/>
</dbReference>
<dbReference type="InterPro" id="IPR008927">
    <property type="entry name" value="6-PGluconate_DH-like_C_sf"/>
</dbReference>
<dbReference type="Pfam" id="PF00378">
    <property type="entry name" value="ECH_1"/>
    <property type="match status" value="1"/>
</dbReference>
<keyword evidence="7" id="KW-0560">Oxidoreductase</keyword>
<evidence type="ECO:0000259" key="13">
    <source>
        <dbReference type="Pfam" id="PF00725"/>
    </source>
</evidence>
<evidence type="ECO:0000256" key="1">
    <source>
        <dbReference type="ARBA" id="ARBA00005005"/>
    </source>
</evidence>
<feature type="domain" description="3-hydroxyacyl-CoA dehydrogenase NAD binding" evidence="14">
    <location>
        <begin position="322"/>
        <end position="500"/>
    </location>
</feature>
<dbReference type="SUPFAM" id="SSF48179">
    <property type="entry name" value="6-phosphogluconate dehydrogenase C-terminal domain-like"/>
    <property type="match status" value="2"/>
</dbReference>
<evidence type="ECO:0000259" key="14">
    <source>
        <dbReference type="Pfam" id="PF02737"/>
    </source>
</evidence>
<sequence>MSGNMISWVKDADGVVVLTMDDPSQAANTMNQRYKESMGATVDRLEDELDSITGVVLTSAKKSFFAGGDLNSVVSATPADAQRVFDEVEEIKAQLRRLEKLGRPVVSAINGAALGGGLEIALATHHRVVANIPGVILGLPEVSLGLMPGAGGVTRITRLLGIQDGFSTVLAQNTRFRPAQALELGLVHELVDSIDALVPAAKAWINANPGGGIAPWDVNGYRIPGGTPSSPELAAILPELTSNLRRRIRGAPMPAPRAILAAAVEGAQVDFDNASTIESRYFTELACGTVSTNMIQAFFFDLQAINAGTSRPGGIDRTTFSKVAILGAGMMGASIAYVCAKAGIEVVLKDVALESAHQGKEYSAKIEARALARGTTTQAASDALLARIHPTADAKDVEGADLVIEAVFESEELKHRVFQEIEDLVHPAALLGSNTSSLPITSLARGVKRQEDFIGIHFFSPAEKMPLVEIIRGERTSDAALAKAFDLVQCIGKTPIVVNDSRGFFTSRVISTFLYEAVGMLGEGVEPSTIEQAALQAGYPAGPLQLLDELTLTLLQKIRKETHDAIRAAGGAPPDDRAGVVIDTMVELGRPSKAAGAGFYDYADGKRIGLWPGLRDAFGTGTAPAPPFADLMERMLFIEAIETQKCFDEGVLKTSADANIGSIQGIGFPAWTGGVHQYVIGYAGGTAGFVERADELADRYGKRFRVPDSLRGAR</sequence>
<keyword evidence="6" id="KW-0442">Lipid degradation</keyword>
<dbReference type="PANTHER" id="PTHR43612">
    <property type="entry name" value="TRIFUNCTIONAL ENZYME SUBUNIT ALPHA"/>
    <property type="match status" value="1"/>
</dbReference>
<evidence type="ECO:0000256" key="11">
    <source>
        <dbReference type="ARBA" id="ARBA00023268"/>
    </source>
</evidence>
<dbReference type="InterPro" id="IPR006176">
    <property type="entry name" value="3-OHacyl-CoA_DH_NAD-bd"/>
</dbReference>
<keyword evidence="8" id="KW-0520">NAD</keyword>
<dbReference type="UniPathway" id="UPA00659"/>
<dbReference type="Pfam" id="PF00725">
    <property type="entry name" value="3HCDH"/>
    <property type="match status" value="1"/>
</dbReference>
<keyword evidence="10" id="KW-0456">Lyase</keyword>
<dbReference type="GO" id="GO:0004300">
    <property type="term" value="F:enoyl-CoA hydratase activity"/>
    <property type="evidence" value="ECO:0007669"/>
    <property type="project" value="TreeGrafter"/>
</dbReference>
<evidence type="ECO:0000256" key="2">
    <source>
        <dbReference type="ARBA" id="ARBA00005086"/>
    </source>
</evidence>
<accession>A0A2N3XXR6</accession>
<feature type="domain" description="3-hydroxyacyl-CoA dehydrogenase C-terminal" evidence="13">
    <location>
        <begin position="503"/>
        <end position="602"/>
    </location>
</feature>
<dbReference type="InterPro" id="IPR036291">
    <property type="entry name" value="NAD(P)-bd_dom_sf"/>
</dbReference>
<organism evidence="15 16">
    <name type="scientific">Saccharopolyspora spinosa</name>
    <dbReference type="NCBI Taxonomy" id="60894"/>
    <lineage>
        <taxon>Bacteria</taxon>
        <taxon>Bacillati</taxon>
        <taxon>Actinomycetota</taxon>
        <taxon>Actinomycetes</taxon>
        <taxon>Pseudonocardiales</taxon>
        <taxon>Pseudonocardiaceae</taxon>
        <taxon>Saccharopolyspora</taxon>
    </lineage>
</organism>
<dbReference type="AlphaFoldDB" id="A0A2N3XXR6"/>
<dbReference type="STRING" id="994479.GCA_000194155_02265"/>
<keyword evidence="9" id="KW-0443">Lipid metabolism</keyword>
<dbReference type="CDD" id="cd06558">
    <property type="entry name" value="crotonase-like"/>
    <property type="match status" value="1"/>
</dbReference>
<dbReference type="PANTHER" id="PTHR43612:SF3">
    <property type="entry name" value="TRIFUNCTIONAL ENZYME SUBUNIT ALPHA, MITOCHONDRIAL"/>
    <property type="match status" value="1"/>
</dbReference>
<evidence type="ECO:0000256" key="10">
    <source>
        <dbReference type="ARBA" id="ARBA00023239"/>
    </source>
</evidence>
<dbReference type="InterPro" id="IPR001753">
    <property type="entry name" value="Enoyl-CoA_hydra/iso"/>
</dbReference>
<dbReference type="InterPro" id="IPR050136">
    <property type="entry name" value="FA_oxidation_alpha_subunit"/>
</dbReference>
<dbReference type="OrthoDB" id="3229174at2"/>
<evidence type="ECO:0000256" key="4">
    <source>
        <dbReference type="ARBA" id="ARBA00009463"/>
    </source>
</evidence>
<dbReference type="Gene3D" id="3.90.226.10">
    <property type="entry name" value="2-enoyl-CoA Hydratase, Chain A, domain 1"/>
    <property type="match status" value="1"/>
</dbReference>
<dbReference type="SUPFAM" id="SSF51735">
    <property type="entry name" value="NAD(P)-binding Rossmann-fold domains"/>
    <property type="match status" value="1"/>
</dbReference>
<dbReference type="Gene3D" id="1.10.1040.50">
    <property type="match status" value="1"/>
</dbReference>
<dbReference type="RefSeq" id="WP_029535218.1">
    <property type="nucleotide sequence ID" value="NZ_CP061007.1"/>
</dbReference>
<dbReference type="InterPro" id="IPR006108">
    <property type="entry name" value="3HC_DH_C"/>
</dbReference>
<comment type="similarity">
    <text evidence="3">In the central section; belongs to the 3-hydroxyacyl-CoA dehydrogenase family.</text>
</comment>
<dbReference type="FunFam" id="3.40.50.720:FF:000009">
    <property type="entry name" value="Fatty oxidation complex, alpha subunit"/>
    <property type="match status" value="1"/>
</dbReference>
<evidence type="ECO:0000256" key="7">
    <source>
        <dbReference type="ARBA" id="ARBA00023002"/>
    </source>
</evidence>
<comment type="pathway">
    <text evidence="2">Lipid metabolism; butanoate metabolism.</text>
</comment>
<evidence type="ECO:0000256" key="6">
    <source>
        <dbReference type="ARBA" id="ARBA00022963"/>
    </source>
</evidence>
<protein>
    <submittedName>
        <fullName evidence="15">3-hydroxyacyl-CoA dehydrogenase/enoyl-CoA hydratase/3-hydroxybutyryl-CoA epimerase</fullName>
    </submittedName>
</protein>
<dbReference type="FunFam" id="3.90.226.10:FF:000047">
    <property type="entry name" value="Probable 3-hydroxyacyl-CoA dehydrogenase"/>
    <property type="match status" value="1"/>
</dbReference>
<comment type="similarity">
    <text evidence="4">Belongs to the 3-hydroxyacyl-CoA dehydrogenase family.</text>
</comment>
<dbReference type="FunFam" id="1.10.1040.50:FF:000005">
    <property type="entry name" value="Probable 3-hydroxyacyl-CoA dehydrogenase"/>
    <property type="match status" value="1"/>
</dbReference>
<comment type="caution">
    <text evidence="15">The sequence shown here is derived from an EMBL/GenBank/DDBJ whole genome shotgun (WGS) entry which is preliminary data.</text>
</comment>
<dbReference type="Pfam" id="PF02737">
    <property type="entry name" value="3HCDH_N"/>
    <property type="match status" value="1"/>
</dbReference>
<dbReference type="Gene3D" id="3.40.50.720">
    <property type="entry name" value="NAD(P)-binding Rossmann-like Domain"/>
    <property type="match status" value="1"/>
</dbReference>
<comment type="catalytic activity">
    <reaction evidence="12">
        <text>a (3S)-3-hydroxyacyl-CoA + NAD(+) = a 3-oxoacyl-CoA + NADH + H(+)</text>
        <dbReference type="Rhea" id="RHEA:22432"/>
        <dbReference type="ChEBI" id="CHEBI:15378"/>
        <dbReference type="ChEBI" id="CHEBI:57318"/>
        <dbReference type="ChEBI" id="CHEBI:57540"/>
        <dbReference type="ChEBI" id="CHEBI:57945"/>
        <dbReference type="ChEBI" id="CHEBI:90726"/>
        <dbReference type="EC" id="1.1.1.35"/>
    </reaction>
</comment>
<evidence type="ECO:0000256" key="12">
    <source>
        <dbReference type="ARBA" id="ARBA00049556"/>
    </source>
</evidence>
<keyword evidence="11" id="KW-0511">Multifunctional enzyme</keyword>
<evidence type="ECO:0000256" key="3">
    <source>
        <dbReference type="ARBA" id="ARBA00007005"/>
    </source>
</evidence>
<evidence type="ECO:0000313" key="15">
    <source>
        <dbReference type="EMBL" id="PKW15466.1"/>
    </source>
</evidence>
<evidence type="ECO:0000256" key="5">
    <source>
        <dbReference type="ARBA" id="ARBA00022832"/>
    </source>
</evidence>
<gene>
    <name evidence="15" type="ORF">A8926_3178</name>
</gene>